<dbReference type="InterPro" id="IPR016032">
    <property type="entry name" value="Sig_transdc_resp-reg_C-effctor"/>
</dbReference>
<evidence type="ECO:0000256" key="3">
    <source>
        <dbReference type="ARBA" id="ARBA00023163"/>
    </source>
</evidence>
<dbReference type="InterPro" id="IPR036388">
    <property type="entry name" value="WH-like_DNA-bd_sf"/>
</dbReference>
<keyword evidence="6" id="KW-1185">Reference proteome</keyword>
<organism evidence="5 6">
    <name type="scientific">Nitratireductor thuwali</name>
    <dbReference type="NCBI Taxonomy" id="2267699"/>
    <lineage>
        <taxon>Bacteria</taxon>
        <taxon>Pseudomonadati</taxon>
        <taxon>Pseudomonadota</taxon>
        <taxon>Alphaproteobacteria</taxon>
        <taxon>Hyphomicrobiales</taxon>
        <taxon>Phyllobacteriaceae</taxon>
        <taxon>Nitratireductor</taxon>
    </lineage>
</organism>
<dbReference type="PANTHER" id="PTHR44688:SF16">
    <property type="entry name" value="DNA-BINDING TRANSCRIPTIONAL ACTIVATOR DEVR_DOSR"/>
    <property type="match status" value="1"/>
</dbReference>
<evidence type="ECO:0000313" key="6">
    <source>
        <dbReference type="Proteomes" id="UP001342418"/>
    </source>
</evidence>
<evidence type="ECO:0000313" key="5">
    <source>
        <dbReference type="EMBL" id="UUP16795.1"/>
    </source>
</evidence>
<dbReference type="RefSeq" id="WP_338529197.1">
    <property type="nucleotide sequence ID" value="NZ_CP030941.1"/>
</dbReference>
<accession>A0ABY5MIB9</accession>
<keyword evidence="2" id="KW-0238">DNA-binding</keyword>
<gene>
    <name evidence="5" type="primary">luxR</name>
    <name evidence="5" type="ORF">NTH_01242</name>
</gene>
<name>A0ABY5MIB9_9HYPH</name>
<sequence length="231" mass="24084">MNLQDAAEADPQAVARTAAALETVRSELGASALFLFRTRTGGAQRSRRPELALPGHASPLDTLPQSLLGALFGANAGAICLFWWADDADSALPAALAGIEGARRLPCEACGEGIGFGLSDEADRSGLVIVAGSKLRAAATSLVELHLRCLSAFAALPEALRRGDGRSTSLSRREIQCLKLTANGLTSEDMARKLGLSVHTANQYLANATQKLDAVNRVQAVAKALRGGLIV</sequence>
<evidence type="ECO:0000259" key="4">
    <source>
        <dbReference type="PROSITE" id="PS50043"/>
    </source>
</evidence>
<feature type="domain" description="HTH luxR-type" evidence="4">
    <location>
        <begin position="163"/>
        <end position="228"/>
    </location>
</feature>
<dbReference type="PROSITE" id="PS50043">
    <property type="entry name" value="HTH_LUXR_2"/>
    <property type="match status" value="1"/>
</dbReference>
<dbReference type="InterPro" id="IPR000792">
    <property type="entry name" value="Tscrpt_reg_LuxR_C"/>
</dbReference>
<dbReference type="SMART" id="SM00421">
    <property type="entry name" value="HTH_LUXR"/>
    <property type="match status" value="1"/>
</dbReference>
<dbReference type="PANTHER" id="PTHR44688">
    <property type="entry name" value="DNA-BINDING TRANSCRIPTIONAL ACTIVATOR DEVR_DOSR"/>
    <property type="match status" value="1"/>
</dbReference>
<protein>
    <submittedName>
        <fullName evidence="5">Transcriptional activator protein LuxR</fullName>
    </submittedName>
</protein>
<dbReference type="SUPFAM" id="SSF46894">
    <property type="entry name" value="C-terminal effector domain of the bipartite response regulators"/>
    <property type="match status" value="1"/>
</dbReference>
<evidence type="ECO:0000256" key="1">
    <source>
        <dbReference type="ARBA" id="ARBA00023015"/>
    </source>
</evidence>
<evidence type="ECO:0000256" key="2">
    <source>
        <dbReference type="ARBA" id="ARBA00023125"/>
    </source>
</evidence>
<dbReference type="Proteomes" id="UP001342418">
    <property type="component" value="Chromosome"/>
</dbReference>
<dbReference type="CDD" id="cd06170">
    <property type="entry name" value="LuxR_C_like"/>
    <property type="match status" value="1"/>
</dbReference>
<dbReference type="Gene3D" id="1.10.10.10">
    <property type="entry name" value="Winged helix-like DNA-binding domain superfamily/Winged helix DNA-binding domain"/>
    <property type="match status" value="1"/>
</dbReference>
<dbReference type="Pfam" id="PF00196">
    <property type="entry name" value="GerE"/>
    <property type="match status" value="1"/>
</dbReference>
<keyword evidence="3" id="KW-0804">Transcription</keyword>
<dbReference type="PRINTS" id="PR00038">
    <property type="entry name" value="HTHLUXR"/>
</dbReference>
<proteinExistence type="predicted"/>
<reference evidence="5 6" key="1">
    <citation type="submission" date="2018-07" db="EMBL/GenBank/DDBJ databases">
        <title>Genome sequence of Nitratireductor thuwali#1536.</title>
        <authorList>
            <person name="Michoud G."/>
            <person name="Merlino G."/>
            <person name="Sefrji F.O."/>
            <person name="Daffonchio D."/>
        </authorList>
    </citation>
    <scope>NUCLEOTIDE SEQUENCE [LARGE SCALE GENOMIC DNA]</scope>
    <source>
        <strain evidence="6">Nit1536</strain>
    </source>
</reference>
<keyword evidence="1" id="KW-0805">Transcription regulation</keyword>
<dbReference type="EMBL" id="CP030941">
    <property type="protein sequence ID" value="UUP16795.1"/>
    <property type="molecule type" value="Genomic_DNA"/>
</dbReference>